<gene>
    <name evidence="9" type="primary">argJ</name>
    <name evidence="10" type="ORF">N47_J01340</name>
</gene>
<feature type="binding site" evidence="9">
    <location>
        <position position="411"/>
    </location>
    <ligand>
        <name>substrate</name>
    </ligand>
</feature>
<feature type="site" description="Cleavage; by autolysis" evidence="9">
    <location>
        <begin position="198"/>
        <end position="199"/>
    </location>
</feature>
<keyword evidence="5 9" id="KW-0808">Transferase</keyword>
<dbReference type="MEROPS" id="T05.002"/>
<evidence type="ECO:0000313" key="10">
    <source>
        <dbReference type="EMBL" id="CBX29153.1"/>
    </source>
</evidence>
<protein>
    <recommendedName>
        <fullName evidence="9">Arginine biosynthesis bifunctional protein ArgJ</fullName>
    </recommendedName>
    <domain>
        <recommendedName>
            <fullName evidence="9">Glutamate N-acetyltransferase</fullName>
            <ecNumber evidence="9">2.3.1.35</ecNumber>
        </recommendedName>
        <alternativeName>
            <fullName evidence="9">Ornithine acetyltransferase</fullName>
            <shortName evidence="9">OATase</shortName>
        </alternativeName>
        <alternativeName>
            <fullName evidence="9">Ornithine transacetylase</fullName>
        </alternativeName>
    </domain>
    <domain>
        <recommendedName>
            <fullName evidence="9">Amino-acid acetyltransferase</fullName>
            <ecNumber evidence="9">2.3.1.1</ecNumber>
        </recommendedName>
        <alternativeName>
            <fullName evidence="9">N-acetylglutamate synthase</fullName>
            <shortName evidence="9">AGSase</shortName>
        </alternativeName>
    </domain>
    <component>
        <recommendedName>
            <fullName evidence="9">Arginine biosynthesis bifunctional protein ArgJ alpha chain</fullName>
        </recommendedName>
    </component>
    <component>
        <recommendedName>
            <fullName evidence="9">Arginine biosynthesis bifunctional protein ArgJ beta chain</fullName>
        </recommendedName>
    </component>
</protein>
<feature type="binding site" evidence="9">
    <location>
        <position position="162"/>
    </location>
    <ligand>
        <name>substrate</name>
    </ligand>
</feature>
<dbReference type="NCBIfam" id="TIGR00120">
    <property type="entry name" value="ArgJ"/>
    <property type="match status" value="1"/>
</dbReference>
<evidence type="ECO:0000256" key="5">
    <source>
        <dbReference type="ARBA" id="ARBA00022679"/>
    </source>
</evidence>
<feature type="chain" id="PRO_5023213891" description="Arginine biosynthesis bifunctional protein ArgJ beta chain" evidence="9">
    <location>
        <begin position="199"/>
        <end position="411"/>
    </location>
</feature>
<dbReference type="EC" id="2.3.1.1" evidence="9"/>
<keyword evidence="9" id="KW-0511">Multifunctional enzyme</keyword>
<dbReference type="FunFam" id="3.10.20.340:FF:000001">
    <property type="entry name" value="Arginine biosynthesis bifunctional protein ArgJ, chloroplastic"/>
    <property type="match status" value="1"/>
</dbReference>
<dbReference type="PANTHER" id="PTHR23100:SF0">
    <property type="entry name" value="ARGININE BIOSYNTHESIS BIFUNCTIONAL PROTEIN ARGJ, MITOCHONDRIAL"/>
    <property type="match status" value="1"/>
</dbReference>
<dbReference type="InterPro" id="IPR042195">
    <property type="entry name" value="ArgJ_beta_C"/>
</dbReference>
<dbReference type="AlphaFoldDB" id="E1YF09"/>
<feature type="binding site" evidence="9">
    <location>
        <position position="199"/>
    </location>
    <ligand>
        <name>substrate</name>
    </ligand>
</feature>
<dbReference type="Pfam" id="PF01960">
    <property type="entry name" value="ArgJ"/>
    <property type="match status" value="1"/>
</dbReference>
<dbReference type="PANTHER" id="PTHR23100">
    <property type="entry name" value="ARGININE BIOSYNTHESIS BIFUNCTIONAL PROTEIN ARGJ"/>
    <property type="match status" value="1"/>
</dbReference>
<evidence type="ECO:0000256" key="2">
    <source>
        <dbReference type="ARBA" id="ARBA00011475"/>
    </source>
</evidence>
<comment type="catalytic activity">
    <reaction evidence="9">
        <text>L-glutamate + acetyl-CoA = N-acetyl-L-glutamate + CoA + H(+)</text>
        <dbReference type="Rhea" id="RHEA:24292"/>
        <dbReference type="ChEBI" id="CHEBI:15378"/>
        <dbReference type="ChEBI" id="CHEBI:29985"/>
        <dbReference type="ChEBI" id="CHEBI:44337"/>
        <dbReference type="ChEBI" id="CHEBI:57287"/>
        <dbReference type="ChEBI" id="CHEBI:57288"/>
        <dbReference type="EC" id="2.3.1.1"/>
    </reaction>
</comment>
<dbReference type="EC" id="2.3.1.35" evidence="9"/>
<dbReference type="SUPFAM" id="SSF56266">
    <property type="entry name" value="DmpA/ArgJ-like"/>
    <property type="match status" value="1"/>
</dbReference>
<evidence type="ECO:0000256" key="4">
    <source>
        <dbReference type="ARBA" id="ARBA00022605"/>
    </source>
</evidence>
<dbReference type="GO" id="GO:0004042">
    <property type="term" value="F:L-glutamate N-acetyltransferase activity"/>
    <property type="evidence" value="ECO:0007669"/>
    <property type="project" value="UniProtKB-UniRule"/>
</dbReference>
<evidence type="ECO:0000256" key="9">
    <source>
        <dbReference type="HAMAP-Rule" id="MF_01106"/>
    </source>
</evidence>
<comment type="subunit">
    <text evidence="2 9">Heterotetramer of two alpha and two beta chains.</text>
</comment>
<dbReference type="InterPro" id="IPR016117">
    <property type="entry name" value="ArgJ-like_dom_sf"/>
</dbReference>
<organism evidence="10">
    <name type="scientific">uncultured Desulfobacterium sp</name>
    <dbReference type="NCBI Taxonomy" id="201089"/>
    <lineage>
        <taxon>Bacteria</taxon>
        <taxon>Pseudomonadati</taxon>
        <taxon>Thermodesulfobacteriota</taxon>
        <taxon>Desulfobacteria</taxon>
        <taxon>Desulfobacterales</taxon>
        <taxon>Desulfobacteriaceae</taxon>
        <taxon>Desulfobacterium</taxon>
        <taxon>environmental samples</taxon>
    </lineage>
</organism>
<evidence type="ECO:0000256" key="7">
    <source>
        <dbReference type="ARBA" id="ARBA00023315"/>
    </source>
</evidence>
<dbReference type="UniPathway" id="UPA00068">
    <property type="reaction ID" value="UER00106"/>
</dbReference>
<dbReference type="GO" id="GO:0006526">
    <property type="term" value="P:L-arginine biosynthetic process"/>
    <property type="evidence" value="ECO:0007669"/>
    <property type="project" value="UniProtKB-UniRule"/>
</dbReference>
<comment type="function">
    <text evidence="9">Catalyzes two activities which are involved in the cyclic version of arginine biosynthesis: the synthesis of N-acetylglutamate from glutamate and acetyl-CoA as the acetyl donor, and of ornithine by transacetylation between N(2)-acetylornithine and glutamate.</text>
</comment>
<keyword evidence="6 9" id="KW-0068">Autocatalytic cleavage</keyword>
<dbReference type="Gene3D" id="3.60.70.12">
    <property type="entry name" value="L-amino peptidase D-ALA esterase/amidase"/>
    <property type="match status" value="1"/>
</dbReference>
<dbReference type="Gene3D" id="3.10.20.340">
    <property type="entry name" value="ArgJ beta chain, C-terminal domain"/>
    <property type="match status" value="1"/>
</dbReference>
<comment type="subcellular location">
    <subcellularLocation>
        <location evidence="9">Cytoplasm</location>
    </subcellularLocation>
</comment>
<accession>E1YF09</accession>
<evidence type="ECO:0000256" key="1">
    <source>
        <dbReference type="ARBA" id="ARBA00006774"/>
    </source>
</evidence>
<comment type="catalytic activity">
    <reaction evidence="8 9">
        <text>N(2)-acetyl-L-ornithine + L-glutamate = N-acetyl-L-glutamate + L-ornithine</text>
        <dbReference type="Rhea" id="RHEA:15349"/>
        <dbReference type="ChEBI" id="CHEBI:29985"/>
        <dbReference type="ChEBI" id="CHEBI:44337"/>
        <dbReference type="ChEBI" id="CHEBI:46911"/>
        <dbReference type="ChEBI" id="CHEBI:57805"/>
        <dbReference type="EC" id="2.3.1.35"/>
    </reaction>
</comment>
<feature type="binding site" evidence="9">
    <location>
        <position position="283"/>
    </location>
    <ligand>
        <name>substrate</name>
    </ligand>
</feature>
<dbReference type="NCBIfam" id="NF003802">
    <property type="entry name" value="PRK05388.1"/>
    <property type="match status" value="1"/>
</dbReference>
<dbReference type="EMBL" id="FR695872">
    <property type="protein sequence ID" value="CBX29153.1"/>
    <property type="molecule type" value="Genomic_DNA"/>
</dbReference>
<comment type="pathway">
    <text evidence="9">Amino-acid biosynthesis; L-arginine biosynthesis; L-ornithine and N-acetyl-L-glutamate from L-glutamate and N(2)-acetyl-L-ornithine (cyclic): step 1/1.</text>
</comment>
<feature type="binding site" evidence="9">
    <location>
        <position position="406"/>
    </location>
    <ligand>
        <name>substrate</name>
    </ligand>
</feature>
<feature type="chain" id="PRO_5023213892" description="Arginine biosynthesis bifunctional protein ArgJ alpha chain" evidence="9">
    <location>
        <begin position="1"/>
        <end position="198"/>
    </location>
</feature>
<feature type="binding site" evidence="9">
    <location>
        <position position="188"/>
    </location>
    <ligand>
        <name>substrate</name>
    </ligand>
</feature>
<dbReference type="InterPro" id="IPR002813">
    <property type="entry name" value="Arg_biosynth_ArgJ"/>
</dbReference>
<keyword evidence="4 9" id="KW-0028">Amino-acid biosynthesis</keyword>
<dbReference type="GO" id="GO:0006592">
    <property type="term" value="P:ornithine biosynthetic process"/>
    <property type="evidence" value="ECO:0007669"/>
    <property type="project" value="TreeGrafter"/>
</dbReference>
<keyword evidence="7 9" id="KW-0012">Acyltransferase</keyword>
<feature type="site" description="Involved in the stabilization of negative charge on the oxyanion by the formation of the oxyanion hole" evidence="9">
    <location>
        <position position="126"/>
    </location>
</feature>
<comment type="pathway">
    <text evidence="9">Amino-acid biosynthesis; L-arginine biosynthesis; N(2)-acetyl-L-ornithine from L-glutamate: step 1/4.</text>
</comment>
<evidence type="ECO:0000256" key="8">
    <source>
        <dbReference type="ARBA" id="ARBA00049439"/>
    </source>
</evidence>
<evidence type="ECO:0000256" key="6">
    <source>
        <dbReference type="ARBA" id="ARBA00022813"/>
    </source>
</evidence>
<dbReference type="GO" id="GO:0004358">
    <property type="term" value="F:L-glutamate N-acetyltransferase activity, acting on acetyl-L-ornithine as donor"/>
    <property type="evidence" value="ECO:0007669"/>
    <property type="project" value="UniProtKB-UniRule"/>
</dbReference>
<dbReference type="HAMAP" id="MF_01106">
    <property type="entry name" value="ArgJ"/>
    <property type="match status" value="1"/>
</dbReference>
<dbReference type="FunFam" id="3.60.70.12:FF:000001">
    <property type="entry name" value="Arginine biosynthesis bifunctional protein ArgJ, chloroplastic"/>
    <property type="match status" value="1"/>
</dbReference>
<comment type="similarity">
    <text evidence="1 9">Belongs to the ArgJ family.</text>
</comment>
<keyword evidence="9" id="KW-0963">Cytoplasm</keyword>
<dbReference type="CDD" id="cd02152">
    <property type="entry name" value="OAT"/>
    <property type="match status" value="1"/>
</dbReference>
<keyword evidence="3 9" id="KW-0055">Arginine biosynthesis</keyword>
<proteinExistence type="inferred from homology"/>
<feature type="site" description="Involved in the stabilization of negative charge on the oxyanion by the formation of the oxyanion hole" evidence="9">
    <location>
        <position position="125"/>
    </location>
</feature>
<sequence>MTAVNLNKIQMQQDVKHMKNIQCKGFMASGVISGLKKNGKKDLGLIYSEVPANVAGVFTRNKVQAAPVILDRKRIKTGLCQAFIANSGSANCCTGDQGMQDALLEAGFAASGLNISEELVLVASTGVIGKPLDPDKIKSAVPDLVKSLSCDGINDFAQAIMTTDTVPKIVSLKGEIGGCDFNITGVAKGAGMIRPDMATMLCFIITDVKSESDFLKEALISSTNRSFNRITIDGDTSTNDTVLIMANGMSGVYIDSNSGKEYFQKLLDELMIKLAKMVVKDGEGATKLVDITVNNAASECDAGKIANTVANSNLVKTALFGEDANWGRILAAAGRSGAKLDPDSVDIYFDNVLMVKNGSGCGDDAEAEASKILKKPEFTIMLDLKLGNAKASVLTCDFSIDYVKINADYRS</sequence>
<reference evidence="10" key="1">
    <citation type="journal article" date="2011" name="Environ. Microbiol.">
        <title>Genomic insights into the metabolic potential of the polycyclic aromatic hydrocarbon degrading sulfate-reducing Deltaproteobacterium N47.</title>
        <authorList>
            <person name="Bergmann F."/>
            <person name="Selesi D."/>
            <person name="Weinmaier T."/>
            <person name="Tischler P."/>
            <person name="Rattei T."/>
            <person name="Meckenstock R.U."/>
        </authorList>
    </citation>
    <scope>NUCLEOTIDE SEQUENCE</scope>
</reference>
<name>E1YF09_9BACT</name>
<evidence type="ECO:0000256" key="3">
    <source>
        <dbReference type="ARBA" id="ARBA00022571"/>
    </source>
</evidence>
<dbReference type="GO" id="GO:0005737">
    <property type="term" value="C:cytoplasm"/>
    <property type="evidence" value="ECO:0007669"/>
    <property type="project" value="UniProtKB-SubCell"/>
</dbReference>
<feature type="active site" description="Nucleophile" evidence="9">
    <location>
        <position position="199"/>
    </location>
</feature>